<dbReference type="Gene3D" id="2.30.24.10">
    <property type="entry name" value="CAT RNA-binding domain"/>
    <property type="match status" value="1"/>
</dbReference>
<keyword evidence="4" id="KW-1185">Reference proteome</keyword>
<name>A0ABQ5JL13_9LACO</name>
<protein>
    <submittedName>
        <fullName evidence="3">Transcription antiterminator lact</fullName>
    </submittedName>
</protein>
<dbReference type="PANTHER" id="PTHR30185">
    <property type="entry name" value="CRYPTIC BETA-GLUCOSIDE BGL OPERON ANTITERMINATOR"/>
    <property type="match status" value="1"/>
</dbReference>
<dbReference type="SUPFAM" id="SSF63520">
    <property type="entry name" value="PTS-regulatory domain, PRD"/>
    <property type="match status" value="2"/>
</dbReference>
<feature type="domain" description="PRD" evidence="2">
    <location>
        <begin position="171"/>
        <end position="286"/>
    </location>
</feature>
<proteinExistence type="predicted"/>
<dbReference type="InterPro" id="IPR036634">
    <property type="entry name" value="PRD_sf"/>
</dbReference>
<gene>
    <name evidence="3" type="ORF">LPAF129_10420</name>
</gene>
<keyword evidence="1" id="KW-0677">Repeat</keyword>
<evidence type="ECO:0000259" key="2">
    <source>
        <dbReference type="PROSITE" id="PS51372"/>
    </source>
</evidence>
<dbReference type="SUPFAM" id="SSF50151">
    <property type="entry name" value="SacY-like RNA-binding domain"/>
    <property type="match status" value="1"/>
</dbReference>
<sequence length="288" mass="32873">MLGIVQVLNNNCAIVDLGKGRQALVKGRGVAYQKRKGDLLDSERIEKVMYLATKESQQNLAFLLKDIPINIVTTTYEIIDNAKSKYSYQLADFVYVTLADHINGMYKHLQNNTYQRTPVPDMQEQYPTEYQIAADGLKIINANLKVYFPKDEIKSVALHFINGRSDSEENSSGNETSQITSDLNALVQSILQKNMLLRNGANQNFYDRLMIHLGYLAERLSQHQSSNERTISKIEEEMKVSYPQSYAIAHEIYTAICQELDADLGVNEELYLLIHIQRITNEEEKKAE</sequence>
<dbReference type="Pfam" id="PF00874">
    <property type="entry name" value="PRD"/>
    <property type="match status" value="2"/>
</dbReference>
<feature type="domain" description="PRD" evidence="2">
    <location>
        <begin position="66"/>
        <end position="170"/>
    </location>
</feature>
<dbReference type="RefSeq" id="WP_244055113.1">
    <property type="nucleotide sequence ID" value="NZ_BQXH01000008.1"/>
</dbReference>
<dbReference type="InterPro" id="IPR050661">
    <property type="entry name" value="BglG_antiterminators"/>
</dbReference>
<dbReference type="Gene3D" id="1.10.1790.10">
    <property type="entry name" value="PRD domain"/>
    <property type="match status" value="2"/>
</dbReference>
<reference evidence="3" key="1">
    <citation type="journal article" date="2022" name="Int. J. Syst. Evol. Microbiol.">
        <title>A novel species of lactic acid bacteria, Ligilactobacillus pabuli sp. nov., isolated from alfalfa silage.</title>
        <authorList>
            <person name="Tohno M."/>
            <person name="Tanizawa Y."/>
            <person name="Sawada H."/>
            <person name="Sakamoto M."/>
            <person name="Ohkuma M."/>
            <person name="Kobayashi H."/>
        </authorList>
    </citation>
    <scope>NUCLEOTIDE SEQUENCE</scope>
    <source>
        <strain evidence="3">AF129</strain>
    </source>
</reference>
<dbReference type="EMBL" id="BQXH01000008">
    <property type="protein sequence ID" value="GKS81356.1"/>
    <property type="molecule type" value="Genomic_DNA"/>
</dbReference>
<dbReference type="InterPro" id="IPR011608">
    <property type="entry name" value="PRD"/>
</dbReference>
<evidence type="ECO:0000256" key="1">
    <source>
        <dbReference type="ARBA" id="ARBA00022737"/>
    </source>
</evidence>
<dbReference type="PROSITE" id="PS51372">
    <property type="entry name" value="PRD_2"/>
    <property type="match status" value="2"/>
</dbReference>
<dbReference type="SMART" id="SM01061">
    <property type="entry name" value="CAT_RBD"/>
    <property type="match status" value="1"/>
</dbReference>
<accession>A0ABQ5JL13</accession>
<dbReference type="Pfam" id="PF03123">
    <property type="entry name" value="CAT_RBD"/>
    <property type="match status" value="1"/>
</dbReference>
<dbReference type="Proteomes" id="UP001055149">
    <property type="component" value="Unassembled WGS sequence"/>
</dbReference>
<comment type="caution">
    <text evidence="3">The sequence shown here is derived from an EMBL/GenBank/DDBJ whole genome shotgun (WGS) entry which is preliminary data.</text>
</comment>
<evidence type="ECO:0000313" key="4">
    <source>
        <dbReference type="Proteomes" id="UP001055149"/>
    </source>
</evidence>
<evidence type="ECO:0000313" key="3">
    <source>
        <dbReference type="EMBL" id="GKS81356.1"/>
    </source>
</evidence>
<dbReference type="PANTHER" id="PTHR30185:SF15">
    <property type="entry name" value="CRYPTIC BETA-GLUCOSIDE BGL OPERON ANTITERMINATOR"/>
    <property type="match status" value="1"/>
</dbReference>
<dbReference type="InterPro" id="IPR036650">
    <property type="entry name" value="CAT_RNA-bd_dom_sf"/>
</dbReference>
<dbReference type="InterPro" id="IPR004341">
    <property type="entry name" value="CAT_RNA-bd_dom"/>
</dbReference>
<organism evidence="3 4">
    <name type="scientific">Ligilactobacillus pabuli</name>
    <dbReference type="NCBI Taxonomy" id="2886039"/>
    <lineage>
        <taxon>Bacteria</taxon>
        <taxon>Bacillati</taxon>
        <taxon>Bacillota</taxon>
        <taxon>Bacilli</taxon>
        <taxon>Lactobacillales</taxon>
        <taxon>Lactobacillaceae</taxon>
        <taxon>Ligilactobacillus</taxon>
    </lineage>
</organism>